<organism evidence="5 6">
    <name type="scientific">Pseudopithomyces chartarum</name>
    <dbReference type="NCBI Taxonomy" id="1892770"/>
    <lineage>
        <taxon>Eukaryota</taxon>
        <taxon>Fungi</taxon>
        <taxon>Dikarya</taxon>
        <taxon>Ascomycota</taxon>
        <taxon>Pezizomycotina</taxon>
        <taxon>Dothideomycetes</taxon>
        <taxon>Pleosporomycetidae</taxon>
        <taxon>Pleosporales</taxon>
        <taxon>Massarineae</taxon>
        <taxon>Didymosphaeriaceae</taxon>
        <taxon>Pseudopithomyces</taxon>
    </lineage>
</organism>
<dbReference type="PROSITE" id="PS00028">
    <property type="entry name" value="ZINC_FINGER_C2H2_1"/>
    <property type="match status" value="2"/>
</dbReference>
<evidence type="ECO:0000256" key="1">
    <source>
        <dbReference type="PROSITE-ProRule" id="PRU00042"/>
    </source>
</evidence>
<evidence type="ECO:0000313" key="5">
    <source>
        <dbReference type="EMBL" id="KAK3208718.1"/>
    </source>
</evidence>
<gene>
    <name evidence="5" type="ORF">GRF29_77g1728880</name>
</gene>
<feature type="region of interest" description="Disordered" evidence="3">
    <location>
        <begin position="616"/>
        <end position="640"/>
    </location>
</feature>
<protein>
    <recommendedName>
        <fullName evidence="4">C2H2-type domain-containing protein</fullName>
    </recommendedName>
</protein>
<name>A0AAN6LW50_9PLEO</name>
<feature type="region of interest" description="Disordered" evidence="3">
    <location>
        <begin position="267"/>
        <end position="325"/>
    </location>
</feature>
<feature type="coiled-coil region" evidence="2">
    <location>
        <begin position="205"/>
        <end position="232"/>
    </location>
</feature>
<feature type="compositionally biased region" description="Polar residues" evidence="3">
    <location>
        <begin position="298"/>
        <end position="309"/>
    </location>
</feature>
<keyword evidence="2" id="KW-0175">Coiled coil</keyword>
<evidence type="ECO:0000256" key="2">
    <source>
        <dbReference type="SAM" id="Coils"/>
    </source>
</evidence>
<feature type="region of interest" description="Disordered" evidence="3">
    <location>
        <begin position="659"/>
        <end position="690"/>
    </location>
</feature>
<keyword evidence="1" id="KW-0479">Metal-binding</keyword>
<dbReference type="PROSITE" id="PS50157">
    <property type="entry name" value="ZINC_FINGER_C2H2_2"/>
    <property type="match status" value="1"/>
</dbReference>
<feature type="compositionally biased region" description="Polar residues" evidence="3">
    <location>
        <begin position="664"/>
        <end position="676"/>
    </location>
</feature>
<dbReference type="GO" id="GO:0008270">
    <property type="term" value="F:zinc ion binding"/>
    <property type="evidence" value="ECO:0007669"/>
    <property type="project" value="UniProtKB-KW"/>
</dbReference>
<evidence type="ECO:0000313" key="6">
    <source>
        <dbReference type="Proteomes" id="UP001280581"/>
    </source>
</evidence>
<keyword evidence="1" id="KW-0862">Zinc</keyword>
<dbReference type="InterPro" id="IPR013087">
    <property type="entry name" value="Znf_C2H2_type"/>
</dbReference>
<dbReference type="Proteomes" id="UP001280581">
    <property type="component" value="Unassembled WGS sequence"/>
</dbReference>
<comment type="caution">
    <text evidence="5">The sequence shown here is derived from an EMBL/GenBank/DDBJ whole genome shotgun (WGS) entry which is preliminary data.</text>
</comment>
<keyword evidence="6" id="KW-1185">Reference proteome</keyword>
<reference evidence="5 6" key="1">
    <citation type="submission" date="2021-02" db="EMBL/GenBank/DDBJ databases">
        <title>Genome assembly of Pseudopithomyces chartarum.</title>
        <authorList>
            <person name="Jauregui R."/>
            <person name="Singh J."/>
            <person name="Voisey C."/>
        </authorList>
    </citation>
    <scope>NUCLEOTIDE SEQUENCE [LARGE SCALE GENOMIC DNA]</scope>
    <source>
        <strain evidence="5 6">AGR01</strain>
    </source>
</reference>
<feature type="region of interest" description="Disordered" evidence="3">
    <location>
        <begin position="87"/>
        <end position="136"/>
    </location>
</feature>
<feature type="compositionally biased region" description="Polar residues" evidence="3">
    <location>
        <begin position="103"/>
        <end position="113"/>
    </location>
</feature>
<dbReference type="SMART" id="SM00355">
    <property type="entry name" value="ZnF_C2H2"/>
    <property type="match status" value="3"/>
</dbReference>
<feature type="domain" description="C2H2-type" evidence="4">
    <location>
        <begin position="335"/>
        <end position="363"/>
    </location>
</feature>
<dbReference type="AlphaFoldDB" id="A0AAN6LW50"/>
<feature type="compositionally biased region" description="Basic and acidic residues" evidence="3">
    <location>
        <begin position="93"/>
        <end position="102"/>
    </location>
</feature>
<evidence type="ECO:0000256" key="3">
    <source>
        <dbReference type="SAM" id="MobiDB-lite"/>
    </source>
</evidence>
<evidence type="ECO:0000259" key="4">
    <source>
        <dbReference type="PROSITE" id="PS50157"/>
    </source>
</evidence>
<proteinExistence type="predicted"/>
<feature type="compositionally biased region" description="Polar residues" evidence="3">
    <location>
        <begin position="628"/>
        <end position="637"/>
    </location>
</feature>
<accession>A0AAN6LW50</accession>
<keyword evidence="1" id="KW-0863">Zinc-finger</keyword>
<sequence>MIGWVALPQPKLHVSKSQEATLSVQNSIDPGDVKHSLQWTTPRPHLETAAKIAASQTSSRMSIERYLQAPLADEAASVPAINAALKQQVSSTPEDRTREQHQPSHSRGTSYDANSEGRRTFYTSASGPGSTGTSVSVGVNTNRRLVSHALCKTINLPKLHTAKLECTDVYSSEEPATGRTRDSDRTLIEVHSSSPMSTPIDGAYRARIETELAALQRRARRLEEHMRNFGTQEEDDELLVPRITDELAYEQMETRPKLTWLLGRASTGNESAAKIPEPALNQRRPSTSGRLEEHAQTRIPQRSKSSNALQYDAHHPVASQKPLSVDRTSSKRTKFFCTFCQKKFHHRTEWINHEKNLHMPEELWVCCPRLDDSGGRCPFCAHSNPSKLHLKEHNYYSCHEQPLSERTFNRKDHFLQHVVQAHNVSAGQKPVRLTELSEVWRRPLNLHPNHQALHCGFCGLTFQSYHQRTDHVSKHFMSGSGMLSWWDARFGHEITPPVGLGRVNPGSGKVKGPVLRDHLDLHHFRNCNQKLYFSAQHFRQHLQENHQINYDGTLFAGWTLLLSSSEQRKSAVFEPVGIANLQRSYTDPKKTSLKEQGKVKQVGSEPKLNFMDFSETPSVQRKKIQRKPSAQTMSETGTKLHEVRDSTVFLTRAATMDVMPSGATHPSQQAHASSAKQEQRGRRQQRKASHVCDLASPGLKFYRRRLDAARRNRLYIRDEAEGPLTPTSQRAFRKIPAGAFGGLVLHSSLLAATPARLTNSVDIYLLR</sequence>
<dbReference type="EMBL" id="WVTA01000007">
    <property type="protein sequence ID" value="KAK3208718.1"/>
    <property type="molecule type" value="Genomic_DNA"/>
</dbReference>